<proteinExistence type="predicted"/>
<protein>
    <submittedName>
        <fullName evidence="2">Uncharacterized protein</fullName>
    </submittedName>
</protein>
<accession>A0A6A4Z0F7</accession>
<evidence type="ECO:0000256" key="1">
    <source>
        <dbReference type="SAM" id="MobiDB-lite"/>
    </source>
</evidence>
<feature type="compositionally biased region" description="Polar residues" evidence="1">
    <location>
        <begin position="126"/>
        <end position="162"/>
    </location>
</feature>
<sequence>MVEEAAGMEKEAHGMEEDVKENKSDLVMCLKDDCMSIHTRKQHTEHYNKFHRGYNSYATDEEATFWNQKTLAEQRSYRKRVSSQLQSRQMSTRMSMAAMQEVLVQNNLMLNEIPSAPALSAKKTNHQPPAQVTTKTSRQPPVTNATGQTPVDVPATTTSTGHISAAKTKTRQTPAQSTTNVTGQTPGNFQFD</sequence>
<dbReference type="AlphaFoldDB" id="A0A6A4Z0F7"/>
<dbReference type="EMBL" id="VJMI01020248">
    <property type="protein sequence ID" value="KAF0705023.1"/>
    <property type="molecule type" value="Genomic_DNA"/>
</dbReference>
<dbReference type="Proteomes" id="UP000469452">
    <property type="component" value="Unassembled WGS sequence"/>
</dbReference>
<evidence type="ECO:0000313" key="3">
    <source>
        <dbReference type="Proteomes" id="UP000469452"/>
    </source>
</evidence>
<evidence type="ECO:0000313" key="2">
    <source>
        <dbReference type="EMBL" id="KAF0705023.1"/>
    </source>
</evidence>
<name>A0A6A4Z0F7_APHAT</name>
<dbReference type="VEuPathDB" id="FungiDB:H257_16060"/>
<feature type="compositionally biased region" description="Polar residues" evidence="1">
    <location>
        <begin position="171"/>
        <end position="192"/>
    </location>
</feature>
<reference evidence="2 3" key="1">
    <citation type="submission" date="2019-06" db="EMBL/GenBank/DDBJ databases">
        <title>Genomics analysis of Aphanomyces spp. identifies a new class of oomycete effector associated with host adaptation.</title>
        <authorList>
            <person name="Gaulin E."/>
        </authorList>
    </citation>
    <scope>NUCLEOTIDE SEQUENCE [LARGE SCALE GENOMIC DNA]</scope>
    <source>
        <strain evidence="2 3">E</strain>
    </source>
</reference>
<comment type="caution">
    <text evidence="2">The sequence shown here is derived from an EMBL/GenBank/DDBJ whole genome shotgun (WGS) entry which is preliminary data.</text>
</comment>
<organism evidence="2 3">
    <name type="scientific">Aphanomyces astaci</name>
    <name type="common">Crayfish plague agent</name>
    <dbReference type="NCBI Taxonomy" id="112090"/>
    <lineage>
        <taxon>Eukaryota</taxon>
        <taxon>Sar</taxon>
        <taxon>Stramenopiles</taxon>
        <taxon>Oomycota</taxon>
        <taxon>Saprolegniomycetes</taxon>
        <taxon>Saprolegniales</taxon>
        <taxon>Verrucalvaceae</taxon>
        <taxon>Aphanomyces</taxon>
    </lineage>
</organism>
<feature type="region of interest" description="Disordered" evidence="1">
    <location>
        <begin position="119"/>
        <end position="192"/>
    </location>
</feature>
<gene>
    <name evidence="2" type="ORF">AaE_014681</name>
</gene>